<protein>
    <submittedName>
        <fullName evidence="2">Uncharacterized protein</fullName>
    </submittedName>
</protein>
<feature type="non-terminal residue" evidence="2">
    <location>
        <position position="102"/>
    </location>
</feature>
<feature type="non-terminal residue" evidence="2">
    <location>
        <position position="1"/>
    </location>
</feature>
<sequence>CISALWMYLSRCISALPSLVADLLHLEEEVPADLLPARLSPRHHDLQLVGRGQVRGRGSGLLYRDAELVCPQLHVPLLRSGGAGARSTEVSVVEAIPDHPAA</sequence>
<proteinExistence type="predicted"/>
<evidence type="ECO:0000313" key="3">
    <source>
        <dbReference type="Proteomes" id="UP000824782"/>
    </source>
</evidence>
<organism evidence="2 3">
    <name type="scientific">Engystomops pustulosus</name>
    <name type="common">Tungara frog</name>
    <name type="synonym">Physalaemus pustulosus</name>
    <dbReference type="NCBI Taxonomy" id="76066"/>
    <lineage>
        <taxon>Eukaryota</taxon>
        <taxon>Metazoa</taxon>
        <taxon>Chordata</taxon>
        <taxon>Craniata</taxon>
        <taxon>Vertebrata</taxon>
        <taxon>Euteleostomi</taxon>
        <taxon>Amphibia</taxon>
        <taxon>Batrachia</taxon>
        <taxon>Anura</taxon>
        <taxon>Neobatrachia</taxon>
        <taxon>Hyloidea</taxon>
        <taxon>Leptodactylidae</taxon>
        <taxon>Leiuperinae</taxon>
        <taxon>Engystomops</taxon>
    </lineage>
</organism>
<keyword evidence="1" id="KW-0732">Signal</keyword>
<evidence type="ECO:0000256" key="1">
    <source>
        <dbReference type="SAM" id="SignalP"/>
    </source>
</evidence>
<feature type="chain" id="PRO_5044012024" evidence="1">
    <location>
        <begin position="16"/>
        <end position="102"/>
    </location>
</feature>
<name>A0AAV6YBB5_ENGPU</name>
<accession>A0AAV6YBB5</accession>
<keyword evidence="3" id="KW-1185">Reference proteome</keyword>
<evidence type="ECO:0000313" key="2">
    <source>
        <dbReference type="EMBL" id="KAG8534849.1"/>
    </source>
</evidence>
<feature type="signal peptide" evidence="1">
    <location>
        <begin position="1"/>
        <end position="15"/>
    </location>
</feature>
<gene>
    <name evidence="2" type="ORF">GDO81_030137</name>
</gene>
<dbReference type="AlphaFoldDB" id="A0AAV6YBB5"/>
<comment type="caution">
    <text evidence="2">The sequence shown here is derived from an EMBL/GenBank/DDBJ whole genome shotgun (WGS) entry which is preliminary data.</text>
</comment>
<dbReference type="EMBL" id="WNYA01088640">
    <property type="protein sequence ID" value="KAG8534849.1"/>
    <property type="molecule type" value="Genomic_DNA"/>
</dbReference>
<dbReference type="Proteomes" id="UP000824782">
    <property type="component" value="Unassembled WGS sequence"/>
</dbReference>
<reference evidence="2" key="1">
    <citation type="thesis" date="2020" institute="ProQuest LLC" country="789 East Eisenhower Parkway, Ann Arbor, MI, USA">
        <title>Comparative Genomics and Chromosome Evolution.</title>
        <authorList>
            <person name="Mudd A.B."/>
        </authorList>
    </citation>
    <scope>NUCLEOTIDE SEQUENCE</scope>
    <source>
        <strain evidence="2">237g6f4</strain>
        <tissue evidence="2">Blood</tissue>
    </source>
</reference>